<name>A0A3G9JQQ2_MICVR</name>
<gene>
    <name evidence="1" type="ORF">myaer102_54090</name>
</gene>
<dbReference type="Gene3D" id="1.25.40.10">
    <property type="entry name" value="Tetratricopeptide repeat domain"/>
    <property type="match status" value="1"/>
</dbReference>
<dbReference type="Pfam" id="PF13424">
    <property type="entry name" value="TPR_12"/>
    <property type="match status" value="1"/>
</dbReference>
<dbReference type="KEGG" id="mvz:myaer102_54090"/>
<dbReference type="SUPFAM" id="SSF48452">
    <property type="entry name" value="TPR-like"/>
    <property type="match status" value="1"/>
</dbReference>
<dbReference type="InterPro" id="IPR019734">
    <property type="entry name" value="TPR_rpt"/>
</dbReference>
<evidence type="ECO:0000313" key="2">
    <source>
        <dbReference type="Proteomes" id="UP000278152"/>
    </source>
</evidence>
<dbReference type="AlphaFoldDB" id="A0A3G9JQQ2"/>
<dbReference type="InterPro" id="IPR011990">
    <property type="entry name" value="TPR-like_helical_dom_sf"/>
</dbReference>
<dbReference type="SMART" id="SM00028">
    <property type="entry name" value="TPR"/>
    <property type="match status" value="2"/>
</dbReference>
<protein>
    <submittedName>
        <fullName evidence="1">Uncharacterized protein</fullName>
    </submittedName>
</protein>
<evidence type="ECO:0000313" key="1">
    <source>
        <dbReference type="EMBL" id="BBH42743.1"/>
    </source>
</evidence>
<dbReference type="EMBL" id="AP019314">
    <property type="protein sequence ID" value="BBH42743.1"/>
    <property type="molecule type" value="Genomic_DNA"/>
</dbReference>
<reference evidence="1 2" key="1">
    <citation type="submission" date="2018-11" db="EMBL/GenBank/DDBJ databases">
        <title>Complete genome sequence of Microcystis aeruginosa NIES-102.</title>
        <authorList>
            <person name="Yamaguchi H."/>
            <person name="Suzuki S."/>
            <person name="Kawachi M."/>
        </authorList>
    </citation>
    <scope>NUCLEOTIDE SEQUENCE [LARGE SCALE GENOMIC DNA]</scope>
    <source>
        <strain evidence="1 2">NIES-102</strain>
    </source>
</reference>
<accession>A0A3G9JQQ2</accession>
<dbReference type="Proteomes" id="UP000278152">
    <property type="component" value="Chromosome"/>
</dbReference>
<organism evidence="1 2">
    <name type="scientific">Microcystis viridis NIES-102</name>
    <dbReference type="NCBI Taxonomy" id="213615"/>
    <lineage>
        <taxon>Bacteria</taxon>
        <taxon>Bacillati</taxon>
        <taxon>Cyanobacteriota</taxon>
        <taxon>Cyanophyceae</taxon>
        <taxon>Oscillatoriophycideae</taxon>
        <taxon>Chroococcales</taxon>
        <taxon>Microcystaceae</taxon>
        <taxon>Microcystis</taxon>
    </lineage>
</organism>
<proteinExistence type="predicted"/>
<sequence length="122" mass="13561">MGIVAEELREWEQARSYYQQSLEIKIEYGAAGGTQSARYEQAITLNNLGMVAEGVGELSQAKSYYLQALQIWAEFNDSYSVQTFSLPRLVALYQQTQDEEILVGIASVFGVGVEEVRGLLEG</sequence>